<gene>
    <name evidence="2" type="ORF">K489DRAFT_409290</name>
</gene>
<reference evidence="2" key="3">
    <citation type="submission" date="2025-08" db="UniProtKB">
        <authorList>
            <consortium name="RefSeq"/>
        </authorList>
    </citation>
    <scope>IDENTIFICATION</scope>
    <source>
        <strain evidence="2">CBS 342.82</strain>
    </source>
</reference>
<name>A0A6J3M5W6_9PEZI</name>
<evidence type="ECO:0000313" key="2">
    <source>
        <dbReference type="RefSeq" id="XP_033460471.1"/>
    </source>
</evidence>
<dbReference type="AlphaFoldDB" id="A0A6J3M5W6"/>
<evidence type="ECO:0008006" key="3">
    <source>
        <dbReference type="Google" id="ProtNLM"/>
    </source>
</evidence>
<dbReference type="RefSeq" id="XP_033460471.1">
    <property type="nucleotide sequence ID" value="XM_033607563.1"/>
</dbReference>
<organism evidence="2">
    <name type="scientific">Dissoconium aciculare CBS 342.82</name>
    <dbReference type="NCBI Taxonomy" id="1314786"/>
    <lineage>
        <taxon>Eukaryota</taxon>
        <taxon>Fungi</taxon>
        <taxon>Dikarya</taxon>
        <taxon>Ascomycota</taxon>
        <taxon>Pezizomycotina</taxon>
        <taxon>Dothideomycetes</taxon>
        <taxon>Dothideomycetidae</taxon>
        <taxon>Mycosphaerellales</taxon>
        <taxon>Dissoconiaceae</taxon>
        <taxon>Dissoconium</taxon>
    </lineage>
</organism>
<sequence>MRLTRSAAKRIAEIDAEFDNEAQHILRQNAPGRLLSLPPELRGLIFSFLFEDEPPKLMGDIYRRSTAMRDPPVLFVCHQLRDELLSYFYSRKVFHFNISFCGDLAKLERWVASIKNIPCKVQHMRKVTFFGRSLGVQASITVDFTKMKIIDARWTQHQNSAGRNPKPIHHHMGVRHCLSPGRIAQWF</sequence>
<evidence type="ECO:0000313" key="1">
    <source>
        <dbReference type="Proteomes" id="UP000504637"/>
    </source>
</evidence>
<proteinExistence type="predicted"/>
<reference evidence="2" key="1">
    <citation type="submission" date="2020-01" db="EMBL/GenBank/DDBJ databases">
        <authorList>
            <consortium name="DOE Joint Genome Institute"/>
            <person name="Haridas S."/>
            <person name="Albert R."/>
            <person name="Binder M."/>
            <person name="Bloem J."/>
            <person name="Labutti K."/>
            <person name="Salamov A."/>
            <person name="Andreopoulos B."/>
            <person name="Baker S.E."/>
            <person name="Barry K."/>
            <person name="Bills G."/>
            <person name="Bluhm B.H."/>
            <person name="Cannon C."/>
            <person name="Castanera R."/>
            <person name="Culley D.E."/>
            <person name="Daum C."/>
            <person name="Ezra D."/>
            <person name="Gonzalez J.B."/>
            <person name="Henrissat B."/>
            <person name="Kuo A."/>
            <person name="Liang C."/>
            <person name="Lipzen A."/>
            <person name="Lutzoni F."/>
            <person name="Magnuson J."/>
            <person name="Mondo S."/>
            <person name="Nolan M."/>
            <person name="Ohm R."/>
            <person name="Pangilinan J."/>
            <person name="Park H.-J."/>
            <person name="Ramirez L."/>
            <person name="Alfaro M."/>
            <person name="Sun H."/>
            <person name="Tritt A."/>
            <person name="Yoshinaga Y."/>
            <person name="Zwiers L.-H."/>
            <person name="Turgeon B.G."/>
            <person name="Goodwin S.B."/>
            <person name="Spatafora J.W."/>
            <person name="Crous P.W."/>
            <person name="Grigoriev I.V."/>
        </authorList>
    </citation>
    <scope>NUCLEOTIDE SEQUENCE</scope>
    <source>
        <strain evidence="2">CBS 342.82</strain>
    </source>
</reference>
<dbReference type="PANTHER" id="PTHR42085">
    <property type="entry name" value="F-BOX DOMAIN-CONTAINING PROTEIN"/>
    <property type="match status" value="1"/>
</dbReference>
<dbReference type="Proteomes" id="UP000504637">
    <property type="component" value="Unplaced"/>
</dbReference>
<dbReference type="InterPro" id="IPR038883">
    <property type="entry name" value="AN11006-like"/>
</dbReference>
<reference evidence="2" key="2">
    <citation type="submission" date="2020-04" db="EMBL/GenBank/DDBJ databases">
        <authorList>
            <consortium name="NCBI Genome Project"/>
        </authorList>
    </citation>
    <scope>NUCLEOTIDE SEQUENCE</scope>
    <source>
        <strain evidence="2">CBS 342.82</strain>
    </source>
</reference>
<dbReference type="OrthoDB" id="62952at2759"/>
<dbReference type="PANTHER" id="PTHR42085:SF2">
    <property type="entry name" value="F-BOX DOMAIN-CONTAINING PROTEIN"/>
    <property type="match status" value="1"/>
</dbReference>
<protein>
    <recommendedName>
        <fullName evidence="3">F-box domain-containing protein</fullName>
    </recommendedName>
</protein>
<dbReference type="GeneID" id="54365362"/>
<accession>A0A6J3M5W6</accession>
<keyword evidence="1" id="KW-1185">Reference proteome</keyword>